<evidence type="ECO:0000259" key="7">
    <source>
        <dbReference type="PROSITE" id="PS51736"/>
    </source>
</evidence>
<protein>
    <submittedName>
        <fullName evidence="8">Site-specific DNA recombinase</fullName>
    </submittedName>
</protein>
<dbReference type="RefSeq" id="WP_074216017.1">
    <property type="nucleotide sequence ID" value="NZ_FSRG01000004.1"/>
</dbReference>
<evidence type="ECO:0000256" key="6">
    <source>
        <dbReference type="PROSITE-ProRule" id="PRU10137"/>
    </source>
</evidence>
<dbReference type="GO" id="GO:0000150">
    <property type="term" value="F:DNA strand exchange activity"/>
    <property type="evidence" value="ECO:0007669"/>
    <property type="project" value="InterPro"/>
</dbReference>
<sequence>MNKVFTYCRVSTTDQNLEAQKEELLKAHPDSELHCEKASATSIEKRPILQAVLKAIRGGDKLVVWKIDRLVRNMRDLSEIVALLKERGASLEIVDQKIDTSTPSGTAFLQMLGVFAEFETNIRAERQAIGIAKAKAEGKYKGKQANLAKHAEVKEYLEKGYPVREIVKLTGMGKSNVYKIRSKLA</sequence>
<accession>A0A1N6F8Q1</accession>
<dbReference type="OrthoDB" id="9797501at2"/>
<evidence type="ECO:0000256" key="5">
    <source>
        <dbReference type="PIRSR" id="PIRSR606118-50"/>
    </source>
</evidence>
<dbReference type="EMBL" id="FSRG01000004">
    <property type="protein sequence ID" value="SIN91619.1"/>
    <property type="molecule type" value="Genomic_DNA"/>
</dbReference>
<keyword evidence="4" id="KW-0233">DNA recombination</keyword>
<dbReference type="InterPro" id="IPR006119">
    <property type="entry name" value="Resolv_N"/>
</dbReference>
<feature type="active site" description="O-(5'-phospho-DNA)-serine intermediate" evidence="5 6">
    <location>
        <position position="11"/>
    </location>
</feature>
<dbReference type="Pfam" id="PF00239">
    <property type="entry name" value="Resolvase"/>
    <property type="match status" value="1"/>
</dbReference>
<dbReference type="Gene3D" id="3.40.50.1390">
    <property type="entry name" value="Resolvase, N-terminal catalytic domain"/>
    <property type="match status" value="1"/>
</dbReference>
<feature type="domain" description="Resolvase/invertase-type recombinase catalytic" evidence="7">
    <location>
        <begin position="3"/>
        <end position="138"/>
    </location>
</feature>
<evidence type="ECO:0000256" key="3">
    <source>
        <dbReference type="ARBA" id="ARBA00023125"/>
    </source>
</evidence>
<dbReference type="AlphaFoldDB" id="A0A1N6F8Q1"/>
<evidence type="ECO:0000313" key="9">
    <source>
        <dbReference type="Proteomes" id="UP000184694"/>
    </source>
</evidence>
<keyword evidence="3" id="KW-0238">DNA-binding</keyword>
<dbReference type="InterPro" id="IPR050639">
    <property type="entry name" value="SSR_resolvase"/>
</dbReference>
<keyword evidence="9" id="KW-1185">Reference proteome</keyword>
<proteinExistence type="inferred from homology"/>
<dbReference type="InterPro" id="IPR006118">
    <property type="entry name" value="Recombinase_CS"/>
</dbReference>
<dbReference type="SMART" id="SM00857">
    <property type="entry name" value="Resolvase"/>
    <property type="match status" value="1"/>
</dbReference>
<dbReference type="InterPro" id="IPR036162">
    <property type="entry name" value="Resolvase-like_N_sf"/>
</dbReference>
<dbReference type="STRING" id="1121457.SAMN02745161_1168"/>
<name>A0A1N6F8Q1_9BACT</name>
<evidence type="ECO:0000256" key="4">
    <source>
        <dbReference type="ARBA" id="ARBA00023172"/>
    </source>
</evidence>
<organism evidence="8 9">
    <name type="scientific">Halodesulfovibrio marinisediminis DSM 17456</name>
    <dbReference type="NCBI Taxonomy" id="1121457"/>
    <lineage>
        <taxon>Bacteria</taxon>
        <taxon>Pseudomonadati</taxon>
        <taxon>Thermodesulfobacteriota</taxon>
        <taxon>Desulfovibrionia</taxon>
        <taxon>Desulfovibrionales</taxon>
        <taxon>Desulfovibrionaceae</taxon>
        <taxon>Halodesulfovibrio</taxon>
    </lineage>
</organism>
<dbReference type="GO" id="GO:0003677">
    <property type="term" value="F:DNA binding"/>
    <property type="evidence" value="ECO:0007669"/>
    <property type="project" value="UniProtKB-KW"/>
</dbReference>
<dbReference type="SUPFAM" id="SSF53041">
    <property type="entry name" value="Resolvase-like"/>
    <property type="match status" value="1"/>
</dbReference>
<evidence type="ECO:0000313" key="8">
    <source>
        <dbReference type="EMBL" id="SIN91619.1"/>
    </source>
</evidence>
<gene>
    <name evidence="8" type="ORF">SAMN02745161_1168</name>
</gene>
<dbReference type="PROSITE" id="PS51736">
    <property type="entry name" value="RECOMBINASES_3"/>
    <property type="match status" value="1"/>
</dbReference>
<comment type="similarity">
    <text evidence="1">Belongs to the site-specific recombinase resolvase family.</text>
</comment>
<evidence type="ECO:0000256" key="1">
    <source>
        <dbReference type="ARBA" id="ARBA00009913"/>
    </source>
</evidence>
<dbReference type="PROSITE" id="PS00397">
    <property type="entry name" value="RECOMBINASES_1"/>
    <property type="match status" value="1"/>
</dbReference>
<dbReference type="GO" id="GO:0015074">
    <property type="term" value="P:DNA integration"/>
    <property type="evidence" value="ECO:0007669"/>
    <property type="project" value="UniProtKB-KW"/>
</dbReference>
<keyword evidence="2" id="KW-0229">DNA integration</keyword>
<dbReference type="CDD" id="cd03768">
    <property type="entry name" value="SR_ResInv"/>
    <property type="match status" value="1"/>
</dbReference>
<dbReference type="PANTHER" id="PTHR30461:SF26">
    <property type="entry name" value="RESOLVASE HOMOLOG YNEB"/>
    <property type="match status" value="1"/>
</dbReference>
<evidence type="ECO:0000256" key="2">
    <source>
        <dbReference type="ARBA" id="ARBA00022908"/>
    </source>
</evidence>
<dbReference type="Proteomes" id="UP000184694">
    <property type="component" value="Unassembled WGS sequence"/>
</dbReference>
<dbReference type="PANTHER" id="PTHR30461">
    <property type="entry name" value="DNA-INVERTASE FROM LAMBDOID PROPHAGE"/>
    <property type="match status" value="1"/>
</dbReference>
<reference evidence="9" key="1">
    <citation type="submission" date="2016-11" db="EMBL/GenBank/DDBJ databases">
        <authorList>
            <person name="Varghese N."/>
            <person name="Submissions S."/>
        </authorList>
    </citation>
    <scope>NUCLEOTIDE SEQUENCE [LARGE SCALE GENOMIC DNA]</scope>
    <source>
        <strain evidence="9">DSM 17456</strain>
    </source>
</reference>